<keyword evidence="4" id="KW-1185">Reference proteome</keyword>
<dbReference type="GeneID" id="69589340"/>
<gene>
    <name evidence="1" type="ORF">ERS852461_04557</name>
    <name evidence="2" type="ORF">NXY30_12700</name>
</gene>
<dbReference type="Proteomes" id="UP000095606">
    <property type="component" value="Unassembled WGS sequence"/>
</dbReference>
<dbReference type="Proteomes" id="UP001060104">
    <property type="component" value="Chromosome"/>
</dbReference>
<reference evidence="1 3" key="1">
    <citation type="submission" date="2015-09" db="EMBL/GenBank/DDBJ databases">
        <authorList>
            <consortium name="Pathogen Informatics"/>
        </authorList>
    </citation>
    <scope>NUCLEOTIDE SEQUENCE [LARGE SCALE GENOMIC DNA]</scope>
    <source>
        <strain evidence="1 3">2789STDY5834846</strain>
    </source>
</reference>
<reference evidence="2" key="2">
    <citation type="submission" date="2022-08" db="EMBL/GenBank/DDBJ databases">
        <title>Genome Sequencing of Bacteroides fragilis Group Isolates with Nanopore Technology.</title>
        <authorList>
            <person name="Tisza M.J."/>
            <person name="Smith D."/>
            <person name="Dekker J.P."/>
        </authorList>
    </citation>
    <scope>NUCLEOTIDE SEQUENCE</scope>
    <source>
        <strain evidence="2">BFG-527</strain>
    </source>
</reference>
<evidence type="ECO:0000313" key="4">
    <source>
        <dbReference type="Proteomes" id="UP001060104"/>
    </source>
</evidence>
<dbReference type="EMBL" id="CP103141">
    <property type="protein sequence ID" value="UVQ77166.1"/>
    <property type="molecule type" value="Genomic_DNA"/>
</dbReference>
<organism evidence="1 3">
    <name type="scientific">Bacteroides faecis</name>
    <dbReference type="NCBI Taxonomy" id="674529"/>
    <lineage>
        <taxon>Bacteria</taxon>
        <taxon>Pseudomonadati</taxon>
        <taxon>Bacteroidota</taxon>
        <taxon>Bacteroidia</taxon>
        <taxon>Bacteroidales</taxon>
        <taxon>Bacteroidaceae</taxon>
        <taxon>Bacteroides</taxon>
    </lineage>
</organism>
<evidence type="ECO:0000313" key="1">
    <source>
        <dbReference type="EMBL" id="CUQ20517.1"/>
    </source>
</evidence>
<protein>
    <submittedName>
        <fullName evidence="1">Uncharacterized protein</fullName>
    </submittedName>
</protein>
<sequence>MIIHIPTGQRFNNRKEAKIYFGSAYYYKIEKEKKDLLFINNIQSATNEYSTQILQKQCNRKLFHSK</sequence>
<accession>A0A174UKH1</accession>
<proteinExistence type="predicted"/>
<name>A0A174UKH1_9BACE</name>
<dbReference type="AlphaFoldDB" id="A0A174UKH1"/>
<evidence type="ECO:0000313" key="3">
    <source>
        <dbReference type="Proteomes" id="UP000095606"/>
    </source>
</evidence>
<dbReference type="EMBL" id="CZAE01000030">
    <property type="protein sequence ID" value="CUQ20517.1"/>
    <property type="molecule type" value="Genomic_DNA"/>
</dbReference>
<dbReference type="RefSeq" id="WP_081030954.1">
    <property type="nucleotide sequence ID" value="NZ_CAXKYA010000034.1"/>
</dbReference>
<evidence type="ECO:0000313" key="2">
    <source>
        <dbReference type="EMBL" id="UVQ77166.1"/>
    </source>
</evidence>